<evidence type="ECO:0000313" key="1">
    <source>
        <dbReference type="EMBL" id="KZM73284.1"/>
    </source>
</evidence>
<proteinExistence type="predicted"/>
<comment type="caution">
    <text evidence="1">The sequence shown here is derived from an EMBL/GenBank/DDBJ whole genome shotgun (WGS) entry which is preliminary data.</text>
</comment>
<protein>
    <submittedName>
        <fullName evidence="1">Uncharacterized protein</fullName>
    </submittedName>
</protein>
<evidence type="ECO:0000313" key="2">
    <source>
        <dbReference type="Proteomes" id="UP000076512"/>
    </source>
</evidence>
<name>A0A164MED4_9NOCA</name>
<sequence>MSSFLTATTHFTFESAEYWPEKVNRYGPDDRYESRVPAYIYVRLGAVTVMLTIEDARALADALPNVLAEHEYADYVADAAVQVKAVA</sequence>
<dbReference type="AlphaFoldDB" id="A0A164MED4"/>
<dbReference type="Proteomes" id="UP000076512">
    <property type="component" value="Unassembled WGS sequence"/>
</dbReference>
<organism evidence="1 2">
    <name type="scientific">Nocardia terpenica</name>
    <dbReference type="NCBI Taxonomy" id="455432"/>
    <lineage>
        <taxon>Bacteria</taxon>
        <taxon>Bacillati</taxon>
        <taxon>Actinomycetota</taxon>
        <taxon>Actinomycetes</taxon>
        <taxon>Mycobacteriales</taxon>
        <taxon>Nocardiaceae</taxon>
        <taxon>Nocardia</taxon>
    </lineage>
</organism>
<dbReference type="STRING" id="455432.AWN90_31975"/>
<keyword evidence="2" id="KW-1185">Reference proteome</keyword>
<dbReference type="EMBL" id="LWGR01000007">
    <property type="protein sequence ID" value="KZM73284.1"/>
    <property type="molecule type" value="Genomic_DNA"/>
</dbReference>
<gene>
    <name evidence="1" type="ORF">AWN90_31975</name>
</gene>
<reference evidence="1 2" key="1">
    <citation type="submission" date="2016-04" db="EMBL/GenBank/DDBJ databases">
        <authorList>
            <person name="Evans L.H."/>
            <person name="Alamgir A."/>
            <person name="Owens N."/>
            <person name="Weber N.D."/>
            <person name="Virtaneva K."/>
            <person name="Barbian K."/>
            <person name="Babar A."/>
            <person name="Rosenke K."/>
        </authorList>
    </citation>
    <scope>NUCLEOTIDE SEQUENCE [LARGE SCALE GENOMIC DNA]</scope>
    <source>
        <strain evidence="1 2">IFM 0406</strain>
    </source>
</reference>
<accession>A0A164MED4</accession>